<gene>
    <name evidence="3" type="ORF">Tci_009787</name>
</gene>
<feature type="compositionally biased region" description="Basic and acidic residues" evidence="1">
    <location>
        <begin position="466"/>
        <end position="475"/>
    </location>
</feature>
<protein>
    <submittedName>
        <fullName evidence="3">Integrase, catalytic region, zinc finger, CCHC-type, peptidase aspartic, catalytic</fullName>
    </submittedName>
</protein>
<organism evidence="3">
    <name type="scientific">Tanacetum cinerariifolium</name>
    <name type="common">Dalmatian daisy</name>
    <name type="synonym">Chrysanthemum cinerariifolium</name>
    <dbReference type="NCBI Taxonomy" id="118510"/>
    <lineage>
        <taxon>Eukaryota</taxon>
        <taxon>Viridiplantae</taxon>
        <taxon>Streptophyta</taxon>
        <taxon>Embryophyta</taxon>
        <taxon>Tracheophyta</taxon>
        <taxon>Spermatophyta</taxon>
        <taxon>Magnoliopsida</taxon>
        <taxon>eudicotyledons</taxon>
        <taxon>Gunneridae</taxon>
        <taxon>Pentapetalae</taxon>
        <taxon>asterids</taxon>
        <taxon>campanulids</taxon>
        <taxon>Asterales</taxon>
        <taxon>Asteraceae</taxon>
        <taxon>Asteroideae</taxon>
        <taxon>Anthemideae</taxon>
        <taxon>Anthemidinae</taxon>
        <taxon>Tanacetum</taxon>
    </lineage>
</organism>
<feature type="compositionally biased region" description="Polar residues" evidence="1">
    <location>
        <begin position="476"/>
        <end position="488"/>
    </location>
</feature>
<feature type="compositionally biased region" description="Low complexity" evidence="1">
    <location>
        <begin position="579"/>
        <end position="593"/>
    </location>
</feature>
<dbReference type="EMBL" id="BKCJ010000975">
    <property type="protein sequence ID" value="GEU37809.1"/>
    <property type="molecule type" value="Genomic_DNA"/>
</dbReference>
<feature type="region of interest" description="Disordered" evidence="1">
    <location>
        <begin position="821"/>
        <end position="854"/>
    </location>
</feature>
<feature type="region of interest" description="Disordered" evidence="1">
    <location>
        <begin position="466"/>
        <end position="488"/>
    </location>
</feature>
<comment type="caution">
    <text evidence="3">The sequence shown here is derived from an EMBL/GenBank/DDBJ whole genome shotgun (WGS) entry which is preliminary data.</text>
</comment>
<dbReference type="AlphaFoldDB" id="A0A6L2JMB1"/>
<feature type="region of interest" description="Disordered" evidence="1">
    <location>
        <begin position="370"/>
        <end position="437"/>
    </location>
</feature>
<evidence type="ECO:0000256" key="1">
    <source>
        <dbReference type="SAM" id="MobiDB-lite"/>
    </source>
</evidence>
<accession>A0A6L2JMB1</accession>
<feature type="compositionally biased region" description="Basic and acidic residues" evidence="1">
    <location>
        <begin position="370"/>
        <end position="381"/>
    </location>
</feature>
<sequence length="854" mass="97180">MTPATLSSGLNPNPSLSAPFVPPSRHEWDLVFQPVFDKFFSHLASVASPIPIEEAPALVESTSSPFSTTVNQDTPSPKTIFKESSSSDVISTTVHSDTPISEHLSKWTKDHPLQDIISDPFKLVFTRLQLHEQALFCYNDAFLTSVKPKTYKDALTQSCWIEAMQEELHEFERHKMDVKTEFLNGFLREEVYISQLDGFVDPDNNHVYRIKKALYGLKQAPRAIMSSITTYQTKLDNLFLRRKDLRLENAIEDSILERNRENLHFKLSWMLWLSLSVIPYFSSLQMFLKFICTISGISSTRVNLLSEVALAEEAQYEEVRKKSLRDFHKTHLSGSGTITKIAPSAAKIKPSFTNKGTGVKTGVLDVTEEKSTERVGFKHETDENESASESDQEENEEDNKDDEEEEEDKFFKTPSNNTNDVDETKIKDKTKGDEDEGMNYTINLFDDDVNVRLNEPVNTDDGFIQKEGTDAELNNKTKAPVTSSSHSSDLASKFLNFLDIPHTDAEIVSPMDVHVYHESYDLDKNLFSTYDKVYSLKRSQKVKDKDEDPSAGSDRGLKKRETSKDEEPIKCPKSKESKSGSSKGTKSQSTSSRKFVHAEEPEFEVADSDMPQDQEENLRNDDEEPTRKVASKRDCWLMTLASFADKPSKNFDELMSTPIDFSAYILNGLKINNLTQETLLRPTFKLLKGTHSNYVELEYDFVNCYKALSAKLDWDDLEGDDYPYDLTEPLPLVINGNHQMVPVEHFFNNDLKYLQRGISTMMYTTSITKTKAAQYDLLGIEDMGDKRKAFYEYARGLESTHDVYSTKRILAGLGSSTANVHQKHGYLKQSRRSSAGSRKLLEEDQRHQARNYQT</sequence>
<reference evidence="3" key="1">
    <citation type="journal article" date="2019" name="Sci. Rep.">
        <title>Draft genome of Tanacetum cinerariifolium, the natural source of mosquito coil.</title>
        <authorList>
            <person name="Yamashiro T."/>
            <person name="Shiraishi A."/>
            <person name="Satake H."/>
            <person name="Nakayama K."/>
        </authorList>
    </citation>
    <scope>NUCLEOTIDE SEQUENCE</scope>
</reference>
<evidence type="ECO:0000259" key="2">
    <source>
        <dbReference type="Pfam" id="PF07727"/>
    </source>
</evidence>
<proteinExistence type="predicted"/>
<name>A0A6L2JMB1_TANCI</name>
<dbReference type="InterPro" id="IPR013103">
    <property type="entry name" value="RVT_2"/>
</dbReference>
<evidence type="ECO:0000313" key="3">
    <source>
        <dbReference type="EMBL" id="GEU37809.1"/>
    </source>
</evidence>
<feature type="compositionally biased region" description="Basic and acidic residues" evidence="1">
    <location>
        <begin position="555"/>
        <end position="578"/>
    </location>
</feature>
<dbReference type="Pfam" id="PF07727">
    <property type="entry name" value="RVT_2"/>
    <property type="match status" value="1"/>
</dbReference>
<feature type="compositionally biased region" description="Acidic residues" evidence="1">
    <location>
        <begin position="382"/>
        <end position="408"/>
    </location>
</feature>
<feature type="compositionally biased region" description="Basic residues" evidence="1">
    <location>
        <begin position="821"/>
        <end position="831"/>
    </location>
</feature>
<feature type="compositionally biased region" description="Basic and acidic residues" evidence="1">
    <location>
        <begin position="422"/>
        <end position="432"/>
    </location>
</feature>
<feature type="domain" description="Reverse transcriptase Ty1/copia-type" evidence="2">
    <location>
        <begin position="171"/>
        <end position="234"/>
    </location>
</feature>
<feature type="compositionally biased region" description="Basic and acidic residues" evidence="1">
    <location>
        <begin position="616"/>
        <end position="627"/>
    </location>
</feature>
<feature type="compositionally biased region" description="Acidic residues" evidence="1">
    <location>
        <begin position="601"/>
        <end position="615"/>
    </location>
</feature>
<feature type="region of interest" description="Disordered" evidence="1">
    <location>
        <begin position="538"/>
        <end position="627"/>
    </location>
</feature>